<proteinExistence type="predicted"/>
<dbReference type="OrthoDB" id="5372599at2"/>
<reference evidence="2" key="1">
    <citation type="submission" date="2017-02" db="EMBL/GenBank/DDBJ databases">
        <authorList>
            <person name="Varghese N."/>
            <person name="Submissions S."/>
        </authorList>
    </citation>
    <scope>NUCLEOTIDE SEQUENCE [LARGE SCALE GENOMIC DNA]</scope>
    <source>
        <strain evidence="2">ATCC BAA-73</strain>
    </source>
</reference>
<dbReference type="Proteomes" id="UP000190625">
    <property type="component" value="Unassembled WGS sequence"/>
</dbReference>
<keyword evidence="2" id="KW-1185">Reference proteome</keyword>
<dbReference type="RefSeq" id="WP_078808883.1">
    <property type="nucleotide sequence ID" value="NZ_FUWM01000004.1"/>
</dbReference>
<gene>
    <name evidence="1" type="ORF">SAMN02745118_00359</name>
</gene>
<dbReference type="EMBL" id="FUWM01000004">
    <property type="protein sequence ID" value="SJZ32899.1"/>
    <property type="molecule type" value="Genomic_DNA"/>
</dbReference>
<organism evidence="1 2">
    <name type="scientific">Selenihalanaerobacter shriftii</name>
    <dbReference type="NCBI Taxonomy" id="142842"/>
    <lineage>
        <taxon>Bacteria</taxon>
        <taxon>Bacillati</taxon>
        <taxon>Bacillota</taxon>
        <taxon>Clostridia</taxon>
        <taxon>Halanaerobiales</taxon>
        <taxon>Halobacteroidaceae</taxon>
        <taxon>Selenihalanaerobacter</taxon>
    </lineage>
</organism>
<dbReference type="AlphaFoldDB" id="A0A1T4JRY2"/>
<protein>
    <submittedName>
        <fullName evidence="1">Uncharacterized protein</fullName>
    </submittedName>
</protein>
<accession>A0A1T4JRY2</accession>
<evidence type="ECO:0000313" key="2">
    <source>
        <dbReference type="Proteomes" id="UP000190625"/>
    </source>
</evidence>
<sequence length="265" mass="28343">MLATFTLKVPESKRLIAKGIAELSEVQQAMNGSKVIIAGGTTNGYIAEELVEDEFEKENYTAGIVDKGAACVTPSNKRINPVTLQNGKRTDQNWLEFMEHFTDKDIFIKGANAFDDKGVAGVLAGERKGGTIGRALGILVARGSSLLIPVGLEKRISSVEVASKMVGIDKVDYSLGMKTGLIPVTYGKIITELETLEILFGVEAIQIAAGGIGDSNGAVTLAIKGDETDIKKAMDLIKKIKGESKLKSNKRLCKDCPNPCNRIKG</sequence>
<dbReference type="STRING" id="142842.SAMN02745118_00359"/>
<evidence type="ECO:0000313" key="1">
    <source>
        <dbReference type="EMBL" id="SJZ32899.1"/>
    </source>
</evidence>
<name>A0A1T4JRY2_9FIRM</name>